<name>A0A1V0N1Y2_9ARCH</name>
<dbReference type="Proteomes" id="UP000192050">
    <property type="component" value="Chromosome"/>
</dbReference>
<sequence>MTRVGIYTHDFKFYHDIIKELKRWNLPFFSIPDLYSIPGDINVILSSEQDPFTLPGQIKAVTATEGIRRSLPVLLNKSQFTRVIIGIDPGPRPGIAVMADNVLMEAWECPTICGVKDDVLDVVKNYSYRYIMIKIGNGDRPNRDIIIKQLKNIAPMVIVNEENTSTPHKIHDNALSAARISLIDDRYDTSRTPVKFSRKNIYDKEFITLHSLI</sequence>
<dbReference type="EMBL" id="CP015363">
    <property type="protein sequence ID" value="ARD84162.1"/>
    <property type="molecule type" value="Genomic_DNA"/>
</dbReference>
<dbReference type="OrthoDB" id="17710at2157"/>
<reference evidence="1 3" key="1">
    <citation type="submission" date="2011-10" db="EMBL/GenBank/DDBJ databases">
        <title>Metabolic and evolutionary patterns in the extreme acidophile Ferroplasma acidiphilum.</title>
        <authorList>
            <person name="Golyshina O.V."/>
            <person name="Kozyavkin S.A."/>
            <person name="Tatusov R.L."/>
            <person name="Slesarev A.I."/>
            <person name="Golyshin P.N."/>
        </authorList>
    </citation>
    <scope>NUCLEOTIDE SEQUENCE [LARGE SCALE GENOMIC DNA]</scope>
    <source>
        <strain evidence="1">Berkeley</strain>
        <strain evidence="3">Y</strain>
    </source>
</reference>
<proteinExistence type="predicted"/>
<gene>
    <name evidence="1" type="ORF">FAD_0237</name>
    <name evidence="2" type="ORF">HLB00_02175</name>
</gene>
<dbReference type="RefSeq" id="WP_081141425.1">
    <property type="nucleotide sequence ID" value="NZ_CP015363.1"/>
</dbReference>
<dbReference type="EMBL" id="JABGBP010000064">
    <property type="protein sequence ID" value="NOL59640.1"/>
    <property type="molecule type" value="Genomic_DNA"/>
</dbReference>
<dbReference type="Proteomes" id="UP000546917">
    <property type="component" value="Unassembled WGS sequence"/>
</dbReference>
<dbReference type="KEGG" id="fai:FAD_0237"/>
<evidence type="ECO:0000313" key="1">
    <source>
        <dbReference type="EMBL" id="ARD84162.1"/>
    </source>
</evidence>
<evidence type="ECO:0000313" key="2">
    <source>
        <dbReference type="EMBL" id="NOL59640.1"/>
    </source>
</evidence>
<dbReference type="GeneID" id="84218729"/>
<accession>A0A1V0N1Y2</accession>
<reference evidence="2 4" key="2">
    <citation type="submission" date="2020-05" db="EMBL/GenBank/DDBJ databases">
        <authorList>
            <person name="Zhang R."/>
        </authorList>
    </citation>
    <scope>NUCLEOTIDE SEQUENCE [LARGE SCALE GENOMIC DNA]</scope>
    <source>
        <strain evidence="2 4">DSM 28986</strain>
    </source>
</reference>
<evidence type="ECO:0000313" key="4">
    <source>
        <dbReference type="Proteomes" id="UP000546917"/>
    </source>
</evidence>
<organism evidence="1 3">
    <name type="scientific">Ferroplasma acidiphilum</name>
    <dbReference type="NCBI Taxonomy" id="74969"/>
    <lineage>
        <taxon>Archaea</taxon>
        <taxon>Methanobacteriati</taxon>
        <taxon>Thermoplasmatota</taxon>
        <taxon>Thermoplasmata</taxon>
        <taxon>Thermoplasmatales</taxon>
        <taxon>Ferroplasmaceae</taxon>
        <taxon>Ferroplasma</taxon>
    </lineage>
</organism>
<evidence type="ECO:0000313" key="3">
    <source>
        <dbReference type="Proteomes" id="UP000192050"/>
    </source>
</evidence>
<evidence type="ECO:0008006" key="5">
    <source>
        <dbReference type="Google" id="ProtNLM"/>
    </source>
</evidence>
<dbReference type="AlphaFoldDB" id="A0A1V0N1Y2"/>
<protein>
    <recommendedName>
        <fullName evidence="5">DUF460 domain-containing protein</fullName>
    </recommendedName>
</protein>
<keyword evidence="3" id="KW-1185">Reference proteome</keyword>